<dbReference type="GO" id="GO:0016020">
    <property type="term" value="C:membrane"/>
    <property type="evidence" value="ECO:0007669"/>
    <property type="project" value="UniProtKB-SubCell"/>
</dbReference>
<dbReference type="Proteomes" id="UP000601768">
    <property type="component" value="Unassembled WGS sequence"/>
</dbReference>
<reference evidence="11" key="2">
    <citation type="submission" date="2020-08" db="EMBL/GenBank/DDBJ databases">
        <authorList>
            <person name="Lai Q."/>
        </authorList>
    </citation>
    <scope>NUCLEOTIDE SEQUENCE</scope>
    <source>
        <strain evidence="11">S27-2</strain>
    </source>
</reference>
<dbReference type="SMART" id="SM01358">
    <property type="entry name" value="HBM"/>
    <property type="match status" value="1"/>
</dbReference>
<evidence type="ECO:0000313" key="12">
    <source>
        <dbReference type="Proteomes" id="UP000601768"/>
    </source>
</evidence>
<dbReference type="PANTHER" id="PTHR32089">
    <property type="entry name" value="METHYL-ACCEPTING CHEMOTAXIS PROTEIN MCPB"/>
    <property type="match status" value="1"/>
</dbReference>
<dbReference type="GO" id="GO:0006935">
    <property type="term" value="P:chemotaxis"/>
    <property type="evidence" value="ECO:0007669"/>
    <property type="project" value="UniProtKB-ARBA"/>
</dbReference>
<protein>
    <submittedName>
        <fullName evidence="11">Methyl-accepting chemotaxis protein</fullName>
    </submittedName>
</protein>
<evidence type="ECO:0000259" key="10">
    <source>
        <dbReference type="PROSITE" id="PS50885"/>
    </source>
</evidence>
<dbReference type="SMART" id="SM00304">
    <property type="entry name" value="HAMP"/>
    <property type="match status" value="2"/>
</dbReference>
<dbReference type="PROSITE" id="PS50111">
    <property type="entry name" value="CHEMOTAXIS_TRANSDUC_2"/>
    <property type="match status" value="1"/>
</dbReference>
<accession>A0A8J6M3G8</accession>
<dbReference type="GO" id="GO:0007165">
    <property type="term" value="P:signal transduction"/>
    <property type="evidence" value="ECO:0007669"/>
    <property type="project" value="UniProtKB-KW"/>
</dbReference>
<dbReference type="SUPFAM" id="SSF58104">
    <property type="entry name" value="Methyl-accepting chemotaxis protein (MCP) signaling domain"/>
    <property type="match status" value="1"/>
</dbReference>
<reference evidence="11" key="1">
    <citation type="journal article" date="2018" name="Int. J. Syst. Evol. Microbiol.">
        <title>Neptunicella marina gen. nov., sp. nov., isolated from surface seawater.</title>
        <authorList>
            <person name="Liu X."/>
            <person name="Lai Q."/>
            <person name="Du Y."/>
            <person name="Zhang X."/>
            <person name="Liu Z."/>
            <person name="Sun F."/>
            <person name="Shao Z."/>
        </authorList>
    </citation>
    <scope>NUCLEOTIDE SEQUENCE</scope>
    <source>
        <strain evidence="11">S27-2</strain>
    </source>
</reference>
<evidence type="ECO:0000256" key="8">
    <source>
        <dbReference type="SAM" id="Phobius"/>
    </source>
</evidence>
<dbReference type="SMART" id="SM00283">
    <property type="entry name" value="MA"/>
    <property type="match status" value="1"/>
</dbReference>
<evidence type="ECO:0000256" key="6">
    <source>
        <dbReference type="ARBA" id="ARBA00029447"/>
    </source>
</evidence>
<comment type="caution">
    <text evidence="11">The sequence shown here is derived from an EMBL/GenBank/DDBJ whole genome shotgun (WGS) entry which is preliminary data.</text>
</comment>
<dbReference type="InterPro" id="IPR003660">
    <property type="entry name" value="HAMP_dom"/>
</dbReference>
<keyword evidence="12" id="KW-1185">Reference proteome</keyword>
<keyword evidence="2 8" id="KW-0812">Transmembrane</keyword>
<dbReference type="Gene3D" id="1.10.287.950">
    <property type="entry name" value="Methyl-accepting chemotaxis protein"/>
    <property type="match status" value="1"/>
</dbReference>
<keyword evidence="3 8" id="KW-1133">Transmembrane helix</keyword>
<feature type="domain" description="Methyl-accepting transducer" evidence="9">
    <location>
        <begin position="352"/>
        <end position="588"/>
    </location>
</feature>
<dbReference type="Pfam" id="PF00672">
    <property type="entry name" value="HAMP"/>
    <property type="match status" value="1"/>
</dbReference>
<evidence type="ECO:0000256" key="3">
    <source>
        <dbReference type="ARBA" id="ARBA00022989"/>
    </source>
</evidence>
<dbReference type="AlphaFoldDB" id="A0A8J6M3G8"/>
<evidence type="ECO:0000256" key="5">
    <source>
        <dbReference type="ARBA" id="ARBA00023224"/>
    </source>
</evidence>
<dbReference type="PROSITE" id="PS50885">
    <property type="entry name" value="HAMP"/>
    <property type="match status" value="1"/>
</dbReference>
<feature type="domain" description="HAMP" evidence="10">
    <location>
        <begin position="294"/>
        <end position="347"/>
    </location>
</feature>
<evidence type="ECO:0000259" key="9">
    <source>
        <dbReference type="PROSITE" id="PS50111"/>
    </source>
</evidence>
<keyword evidence="5 7" id="KW-0807">Transducer</keyword>
<comment type="similarity">
    <text evidence="6">Belongs to the methyl-accepting chemotaxis (MCP) protein family.</text>
</comment>
<dbReference type="FunFam" id="1.10.287.950:FF:000001">
    <property type="entry name" value="Methyl-accepting chemotaxis sensory transducer"/>
    <property type="match status" value="1"/>
</dbReference>
<sequence length="627" mass="69477">MINLNTIKHKLILISALVIVGMGGLILLQNNLNSTLLDLNRTDMKVADIKSAMLNLRRDEKDFLMRLDLKYADEFSNEYASLSRHLSELQLLLSKHDLPDNKANQLSSILKDYSEQFKVIVKQQQVIGLDHESGLYGDLRNAVHDVEARVNNASNVQLLADMLMLRRHEKDFMLRVNQKYIDKFSSAFTSFMQHLDSSNLSASEKSAVRQSMLEYKQKFSSFTDGKQQLGFTSADGMMGNMRATVRQTEDLLHELASEIEESIISSRQLSDVITQITAIVIAAVLVAIVVLLSLSISRPIAYLDELMSKISDNKDLTLRYDYDGAEEINHVGHSLNLMLTSFEQSMNEVLQSTLMLSASAEELSHITQNTSNGVKRQQTETESVATAMNQMTSTVQEVARSANDAAESSTLADSESVKGRQLVDETIKRIRVLADQVVNTAQEMDQLRQETDNINTVLQVIGGIAEQTNLLALNAAIEAARAGEQGRGFAVVADEVRTLASRSQDSTQEIREIIERLQAKSHSAVNVMNQGKEQAQRCVEQADVAGTALEEITKAVSAISERNYQIASAAKEQNQVAEEINKSVTNINDIAQESTISARQTLETSESLAKLSTELETIVSQFKVSKA</sequence>
<dbReference type="PANTHER" id="PTHR32089:SF119">
    <property type="entry name" value="METHYL-ACCEPTING CHEMOTAXIS PROTEIN CTPL"/>
    <property type="match status" value="1"/>
</dbReference>
<evidence type="ECO:0000256" key="7">
    <source>
        <dbReference type="PROSITE-ProRule" id="PRU00284"/>
    </source>
</evidence>
<gene>
    <name evidence="11" type="ORF">H8B19_14035</name>
</gene>
<keyword evidence="4 8" id="KW-0472">Membrane</keyword>
<name>A0A8J6M3G8_9ALTE</name>
<dbReference type="Pfam" id="PF00015">
    <property type="entry name" value="MCPsignal"/>
    <property type="match status" value="1"/>
</dbReference>
<dbReference type="CDD" id="cd11386">
    <property type="entry name" value="MCP_signal"/>
    <property type="match status" value="1"/>
</dbReference>
<dbReference type="InterPro" id="IPR032255">
    <property type="entry name" value="HBM"/>
</dbReference>
<dbReference type="RefSeq" id="WP_186507514.1">
    <property type="nucleotide sequence ID" value="NZ_JACNEP010000012.1"/>
</dbReference>
<evidence type="ECO:0000256" key="1">
    <source>
        <dbReference type="ARBA" id="ARBA00004141"/>
    </source>
</evidence>
<evidence type="ECO:0000313" key="11">
    <source>
        <dbReference type="EMBL" id="MBC3767002.1"/>
    </source>
</evidence>
<dbReference type="EMBL" id="JACNEP010000012">
    <property type="protein sequence ID" value="MBC3767002.1"/>
    <property type="molecule type" value="Genomic_DNA"/>
</dbReference>
<evidence type="ECO:0000256" key="4">
    <source>
        <dbReference type="ARBA" id="ARBA00023136"/>
    </source>
</evidence>
<comment type="subcellular location">
    <subcellularLocation>
        <location evidence="1">Membrane</location>
        <topology evidence="1">Multi-pass membrane protein</topology>
    </subcellularLocation>
</comment>
<proteinExistence type="inferred from homology"/>
<dbReference type="InterPro" id="IPR004089">
    <property type="entry name" value="MCPsignal_dom"/>
</dbReference>
<feature type="transmembrane region" description="Helical" evidence="8">
    <location>
        <begin position="12"/>
        <end position="32"/>
    </location>
</feature>
<organism evidence="11 12">
    <name type="scientific">Neptunicella marina</name>
    <dbReference type="NCBI Taxonomy" id="2125989"/>
    <lineage>
        <taxon>Bacteria</taxon>
        <taxon>Pseudomonadati</taxon>
        <taxon>Pseudomonadota</taxon>
        <taxon>Gammaproteobacteria</taxon>
        <taxon>Alteromonadales</taxon>
        <taxon>Alteromonadaceae</taxon>
        <taxon>Neptunicella</taxon>
    </lineage>
</organism>
<evidence type="ECO:0000256" key="2">
    <source>
        <dbReference type="ARBA" id="ARBA00022692"/>
    </source>
</evidence>
<feature type="transmembrane region" description="Helical" evidence="8">
    <location>
        <begin position="272"/>
        <end position="294"/>
    </location>
</feature>